<feature type="compositionally biased region" description="Basic residues" evidence="1">
    <location>
        <begin position="1"/>
        <end position="11"/>
    </location>
</feature>
<sequence>MPLWGKGKKKAQQPEQEYTPPWGAAPPPGVLLAWLQKKGADPWMPGAVPPGSTIPELELILDKYVLIYGPNKAGLDYAATWLLWQAGWQWQEAESARHQNRLTQALM</sequence>
<evidence type="ECO:0000313" key="2">
    <source>
        <dbReference type="EMBL" id="KAH1176663.1"/>
    </source>
</evidence>
<name>A0A9D3XC42_9SAUR</name>
<gene>
    <name evidence="2" type="ORF">KIL84_010365</name>
</gene>
<keyword evidence="3" id="KW-1185">Reference proteome</keyword>
<comment type="caution">
    <text evidence="2">The sequence shown here is derived from an EMBL/GenBank/DDBJ whole genome shotgun (WGS) entry which is preliminary data.</text>
</comment>
<reference evidence="2" key="1">
    <citation type="submission" date="2021-09" db="EMBL/GenBank/DDBJ databases">
        <title>The genome of Mauremys mutica provides insights into the evolution of semi-aquatic lifestyle.</title>
        <authorList>
            <person name="Gong S."/>
            <person name="Gao Y."/>
        </authorList>
    </citation>
    <scope>NUCLEOTIDE SEQUENCE</scope>
    <source>
        <strain evidence="2">MM-2020</strain>
        <tissue evidence="2">Muscle</tissue>
    </source>
</reference>
<proteinExistence type="predicted"/>
<organism evidence="2 3">
    <name type="scientific">Mauremys mutica</name>
    <name type="common">yellowpond turtle</name>
    <dbReference type="NCBI Taxonomy" id="74926"/>
    <lineage>
        <taxon>Eukaryota</taxon>
        <taxon>Metazoa</taxon>
        <taxon>Chordata</taxon>
        <taxon>Craniata</taxon>
        <taxon>Vertebrata</taxon>
        <taxon>Euteleostomi</taxon>
        <taxon>Archelosauria</taxon>
        <taxon>Testudinata</taxon>
        <taxon>Testudines</taxon>
        <taxon>Cryptodira</taxon>
        <taxon>Durocryptodira</taxon>
        <taxon>Testudinoidea</taxon>
        <taxon>Geoemydidae</taxon>
        <taxon>Geoemydinae</taxon>
        <taxon>Mauremys</taxon>
    </lineage>
</organism>
<dbReference type="EMBL" id="JAHDVG010000474">
    <property type="protein sequence ID" value="KAH1176663.1"/>
    <property type="molecule type" value="Genomic_DNA"/>
</dbReference>
<evidence type="ECO:0000256" key="1">
    <source>
        <dbReference type="SAM" id="MobiDB-lite"/>
    </source>
</evidence>
<protein>
    <submittedName>
        <fullName evidence="2">Uncharacterized protein</fullName>
    </submittedName>
</protein>
<feature type="region of interest" description="Disordered" evidence="1">
    <location>
        <begin position="1"/>
        <end position="26"/>
    </location>
</feature>
<evidence type="ECO:0000313" key="3">
    <source>
        <dbReference type="Proteomes" id="UP000827986"/>
    </source>
</evidence>
<dbReference type="Proteomes" id="UP000827986">
    <property type="component" value="Unassembled WGS sequence"/>
</dbReference>
<dbReference type="AlphaFoldDB" id="A0A9D3XC42"/>
<accession>A0A9D3XC42</accession>